<feature type="region of interest" description="Disordered" evidence="6">
    <location>
        <begin position="565"/>
        <end position="597"/>
    </location>
</feature>
<dbReference type="GO" id="GO:0000981">
    <property type="term" value="F:DNA-binding transcription factor activity, RNA polymerase II-specific"/>
    <property type="evidence" value="ECO:0007669"/>
    <property type="project" value="TreeGrafter"/>
</dbReference>
<keyword evidence="3 5" id="KW-0863">Zinc-finger</keyword>
<evidence type="ECO:0000256" key="2">
    <source>
        <dbReference type="ARBA" id="ARBA00022737"/>
    </source>
</evidence>
<feature type="domain" description="C2H2-type" evidence="7">
    <location>
        <begin position="543"/>
        <end position="572"/>
    </location>
</feature>
<feature type="compositionally biased region" description="Acidic residues" evidence="6">
    <location>
        <begin position="21"/>
        <end position="34"/>
    </location>
</feature>
<dbReference type="InterPro" id="IPR036236">
    <property type="entry name" value="Znf_C2H2_sf"/>
</dbReference>
<dbReference type="Proteomes" id="UP001212997">
    <property type="component" value="Unassembled WGS sequence"/>
</dbReference>
<reference evidence="8" key="1">
    <citation type="submission" date="2022-07" db="EMBL/GenBank/DDBJ databases">
        <title>Genome Sequence of Physisporinus lineatus.</title>
        <authorList>
            <person name="Buettner E."/>
        </authorList>
    </citation>
    <scope>NUCLEOTIDE SEQUENCE</scope>
    <source>
        <strain evidence="8">VT162</strain>
    </source>
</reference>
<evidence type="ECO:0000313" key="9">
    <source>
        <dbReference type="Proteomes" id="UP001212997"/>
    </source>
</evidence>
<feature type="compositionally biased region" description="Low complexity" evidence="6">
    <location>
        <begin position="73"/>
        <end position="87"/>
    </location>
</feature>
<evidence type="ECO:0000259" key="7">
    <source>
        <dbReference type="PROSITE" id="PS50157"/>
    </source>
</evidence>
<sequence length="781" mass="84308">MNHEDTGPLLDLSDVVHDDTIADDDEDDLEDVDDSTNPLSSPDPSHSLSPLHSSKYLSVDIPIDPALRDIHDPLSSPDDPLSVSSPSTLPMFTVEQLEREIAHLLNQSALNASAALANAAAQQRQGDSGKLTSDTPSIPDGSKDQAQSLHSSPDNVSTVPTTTSPATLTISGLAAFLQAAHAQAQEQEQSRFRVGMLDIRNWHEQREQQENEKKTTRAAPAFHRLTADSRPHRPAPIQPSSGSGTDGSEYLYDDEGEHHSTGNPHDVDVLRRTRTPSPPPLPTLREPHSEHGSSPVSAEFGDISEILVHLTQFDREREQQSQHQEPSNSGVEPESGSPTITRFAEIAPLPGVGASTTSANAVVGALPSTASPRPGSVPLESQRPLPNPHTHALPLFPCPLEDPHIPLHEQPIASTSSGPGTASEAEGGSHNHIFQGRTKKKDSGTDKDKGNGKVHVCEECSKKFTRKSDLARHMRIHTGERPFVCPEAGCGKTFIQRSALHVHQRVHTGEKPHTCEYPGCGRTFGDSSSLARHRRTHTGKRPYKCEDPICEKTFTRRTTLTAHMRTHDPNWEPDPNIKYNFKAKKPRLGKDGSEDQDIEESYRRITELLNPGSALVSQAPFPGSSGVHGGESDGIPPSSLDLSSLSPQLAPVIASTLGAEIAAALAQASARVYIHDDHDHDHSTTEHTVEEEEEGEEDESADEGMGPSMFVNGRGLFQRPPQALNGAPSGEGTAGVGGTTHPSHDDLDLLEADDGDDEFPVPLRPRKGKEPVGVVGVKRKR</sequence>
<keyword evidence="9" id="KW-1185">Reference proteome</keyword>
<organism evidence="8 9">
    <name type="scientific">Meripilus lineatus</name>
    <dbReference type="NCBI Taxonomy" id="2056292"/>
    <lineage>
        <taxon>Eukaryota</taxon>
        <taxon>Fungi</taxon>
        <taxon>Dikarya</taxon>
        <taxon>Basidiomycota</taxon>
        <taxon>Agaricomycotina</taxon>
        <taxon>Agaricomycetes</taxon>
        <taxon>Polyporales</taxon>
        <taxon>Meripilaceae</taxon>
        <taxon>Meripilus</taxon>
    </lineage>
</organism>
<name>A0AAD5YPB7_9APHY</name>
<feature type="compositionally biased region" description="Polar residues" evidence="6">
    <location>
        <begin position="321"/>
        <end position="338"/>
    </location>
</feature>
<dbReference type="GO" id="GO:0008270">
    <property type="term" value="F:zinc ion binding"/>
    <property type="evidence" value="ECO:0007669"/>
    <property type="project" value="UniProtKB-KW"/>
</dbReference>
<feature type="compositionally biased region" description="Basic and acidic residues" evidence="6">
    <location>
        <begin position="678"/>
        <end position="688"/>
    </location>
</feature>
<dbReference type="Gene3D" id="3.30.160.60">
    <property type="entry name" value="Classic Zinc Finger"/>
    <property type="match status" value="4"/>
</dbReference>
<feature type="domain" description="C2H2-type" evidence="7">
    <location>
        <begin position="483"/>
        <end position="512"/>
    </location>
</feature>
<feature type="compositionally biased region" description="Polar residues" evidence="6">
    <location>
        <begin position="124"/>
        <end position="136"/>
    </location>
</feature>
<accession>A0AAD5YPB7</accession>
<dbReference type="PROSITE" id="PS00028">
    <property type="entry name" value="ZINC_FINGER_C2H2_1"/>
    <property type="match status" value="4"/>
</dbReference>
<dbReference type="GO" id="GO:0000785">
    <property type="term" value="C:chromatin"/>
    <property type="evidence" value="ECO:0007669"/>
    <property type="project" value="TreeGrafter"/>
</dbReference>
<evidence type="ECO:0000256" key="5">
    <source>
        <dbReference type="PROSITE-ProRule" id="PRU00042"/>
    </source>
</evidence>
<feature type="region of interest" description="Disordered" evidence="6">
    <location>
        <begin position="121"/>
        <end position="163"/>
    </location>
</feature>
<evidence type="ECO:0000256" key="6">
    <source>
        <dbReference type="SAM" id="MobiDB-lite"/>
    </source>
</evidence>
<feature type="region of interest" description="Disordered" evidence="6">
    <location>
        <begin position="365"/>
        <end position="387"/>
    </location>
</feature>
<feature type="region of interest" description="Disordered" evidence="6">
    <location>
        <begin position="205"/>
        <end position="297"/>
    </location>
</feature>
<dbReference type="PANTHER" id="PTHR14003:SF20">
    <property type="entry name" value="FINGER DOMAIN PROTEIN, PUTATIVE (AFU_ORTHOLOGUE AFUA_4G10380)-RELATED"/>
    <property type="match status" value="1"/>
</dbReference>
<evidence type="ECO:0000256" key="1">
    <source>
        <dbReference type="ARBA" id="ARBA00022723"/>
    </source>
</evidence>
<dbReference type="FunFam" id="3.30.160.60:FF:000295">
    <property type="entry name" value="zinc finger protein 19"/>
    <property type="match status" value="1"/>
</dbReference>
<feature type="domain" description="C2H2-type" evidence="7">
    <location>
        <begin position="513"/>
        <end position="542"/>
    </location>
</feature>
<dbReference type="SMART" id="SM00355">
    <property type="entry name" value="ZnF_C2H2"/>
    <property type="match status" value="4"/>
</dbReference>
<feature type="compositionally biased region" description="Basic and acidic residues" evidence="6">
    <location>
        <begin position="441"/>
        <end position="452"/>
    </location>
</feature>
<evidence type="ECO:0000256" key="3">
    <source>
        <dbReference type="ARBA" id="ARBA00022771"/>
    </source>
</evidence>
<dbReference type="GO" id="GO:0000978">
    <property type="term" value="F:RNA polymerase II cis-regulatory region sequence-specific DNA binding"/>
    <property type="evidence" value="ECO:0007669"/>
    <property type="project" value="TreeGrafter"/>
</dbReference>
<dbReference type="PANTHER" id="PTHR14003">
    <property type="entry name" value="TRANSCRIPTIONAL REPRESSOR PROTEIN YY"/>
    <property type="match status" value="1"/>
</dbReference>
<dbReference type="GO" id="GO:0005667">
    <property type="term" value="C:transcription regulator complex"/>
    <property type="evidence" value="ECO:0007669"/>
    <property type="project" value="TreeGrafter"/>
</dbReference>
<dbReference type="FunFam" id="3.30.160.60:FF:002343">
    <property type="entry name" value="Zinc finger protein 33A"/>
    <property type="match status" value="1"/>
</dbReference>
<keyword evidence="4" id="KW-0862">Zinc</keyword>
<dbReference type="PROSITE" id="PS50157">
    <property type="entry name" value="ZINC_FINGER_C2H2_2"/>
    <property type="match status" value="4"/>
</dbReference>
<dbReference type="SUPFAM" id="SSF57667">
    <property type="entry name" value="beta-beta-alpha zinc fingers"/>
    <property type="match status" value="2"/>
</dbReference>
<feature type="compositionally biased region" description="Acidic residues" evidence="6">
    <location>
        <begin position="748"/>
        <end position="759"/>
    </location>
</feature>
<comment type="caution">
    <text evidence="8">The sequence shown here is derived from an EMBL/GenBank/DDBJ whole genome shotgun (WGS) entry which is preliminary data.</text>
</comment>
<feature type="compositionally biased region" description="Basic and acidic residues" evidence="6">
    <location>
        <begin position="205"/>
        <end position="215"/>
    </location>
</feature>
<dbReference type="GO" id="GO:0031519">
    <property type="term" value="C:PcG protein complex"/>
    <property type="evidence" value="ECO:0007669"/>
    <property type="project" value="TreeGrafter"/>
</dbReference>
<evidence type="ECO:0000313" key="8">
    <source>
        <dbReference type="EMBL" id="KAJ3492372.1"/>
    </source>
</evidence>
<feature type="region of interest" description="Disordered" evidence="6">
    <location>
        <begin position="68"/>
        <end position="87"/>
    </location>
</feature>
<feature type="region of interest" description="Disordered" evidence="6">
    <location>
        <begin position="613"/>
        <end position="643"/>
    </location>
</feature>
<feature type="region of interest" description="Disordered" evidence="6">
    <location>
        <begin position="1"/>
        <end position="53"/>
    </location>
</feature>
<feature type="domain" description="C2H2-type" evidence="7">
    <location>
        <begin position="455"/>
        <end position="482"/>
    </location>
</feature>
<feature type="region of interest" description="Disordered" evidence="6">
    <location>
        <begin position="409"/>
        <end position="452"/>
    </location>
</feature>
<dbReference type="FunFam" id="3.30.160.60:FF:000624">
    <property type="entry name" value="zinc finger protein 697"/>
    <property type="match status" value="1"/>
</dbReference>
<dbReference type="EMBL" id="JANAWD010000001">
    <property type="protein sequence ID" value="KAJ3492372.1"/>
    <property type="molecule type" value="Genomic_DNA"/>
</dbReference>
<feature type="region of interest" description="Disordered" evidence="6">
    <location>
        <begin position="678"/>
        <end position="781"/>
    </location>
</feature>
<keyword evidence="1" id="KW-0479">Metal-binding</keyword>
<dbReference type="Pfam" id="PF00096">
    <property type="entry name" value="zf-C2H2"/>
    <property type="match status" value="4"/>
</dbReference>
<gene>
    <name evidence="8" type="ORF">NLI96_g38</name>
</gene>
<keyword evidence="2" id="KW-0677">Repeat</keyword>
<feature type="region of interest" description="Disordered" evidence="6">
    <location>
        <begin position="315"/>
        <end position="338"/>
    </location>
</feature>
<feature type="compositionally biased region" description="Basic and acidic residues" evidence="6">
    <location>
        <begin position="256"/>
        <end position="271"/>
    </location>
</feature>
<proteinExistence type="predicted"/>
<feature type="compositionally biased region" description="Low complexity" evidence="6">
    <location>
        <begin position="151"/>
        <end position="163"/>
    </location>
</feature>
<feature type="compositionally biased region" description="Low complexity" evidence="6">
    <location>
        <begin position="38"/>
        <end position="53"/>
    </location>
</feature>
<dbReference type="AlphaFoldDB" id="A0AAD5YPB7"/>
<evidence type="ECO:0000256" key="4">
    <source>
        <dbReference type="ARBA" id="ARBA00022833"/>
    </source>
</evidence>
<protein>
    <recommendedName>
        <fullName evidence="7">C2H2-type domain-containing protein</fullName>
    </recommendedName>
</protein>
<feature type="compositionally biased region" description="Low complexity" evidence="6">
    <location>
        <begin position="771"/>
        <end position="781"/>
    </location>
</feature>
<feature type="compositionally biased region" description="Acidic residues" evidence="6">
    <location>
        <begin position="689"/>
        <end position="702"/>
    </location>
</feature>
<dbReference type="FunFam" id="3.30.160.60:FF:001573">
    <property type="entry name" value="Zinc finger protein 407"/>
    <property type="match status" value="1"/>
</dbReference>
<dbReference type="InterPro" id="IPR013087">
    <property type="entry name" value="Znf_C2H2_type"/>
</dbReference>